<protein>
    <submittedName>
        <fullName evidence="1">Uncharacterized protein</fullName>
    </submittedName>
</protein>
<gene>
    <name evidence="1" type="ORF">BV25DRAFT_1537896</name>
</gene>
<accession>A0ACB8SK85</accession>
<comment type="caution">
    <text evidence="1">The sequence shown here is derived from an EMBL/GenBank/DDBJ whole genome shotgun (WGS) entry which is preliminary data.</text>
</comment>
<sequence>MGHRHRDCLLKHTNGYLRAAREWASSPIGLMYDSGSASRSDKVGGSLFGATSPRCTSTSTNSGFARSASVIWGACCRRCCSHHGKGHLGRVDARRAQTGFTGFAVQPSYPALTRPMFGRPTGLRLRTLCPKHGSRKRRRARPHMEVSFEQVITHADDPSRAWVAPTACPKYIRSAGRPFPSPTVSWSDVAISLALETRTPIVSRPFVFSGMLGGGFVFPGHLHRCCRDIPWAASLSGKRVSLPHGINTSVMLVPLISRRHRRQGEQTARLTRVG</sequence>
<dbReference type="Proteomes" id="UP000814140">
    <property type="component" value="Unassembled WGS sequence"/>
</dbReference>
<proteinExistence type="predicted"/>
<organism evidence="1 2">
    <name type="scientific">Artomyces pyxidatus</name>
    <dbReference type="NCBI Taxonomy" id="48021"/>
    <lineage>
        <taxon>Eukaryota</taxon>
        <taxon>Fungi</taxon>
        <taxon>Dikarya</taxon>
        <taxon>Basidiomycota</taxon>
        <taxon>Agaricomycotina</taxon>
        <taxon>Agaricomycetes</taxon>
        <taxon>Russulales</taxon>
        <taxon>Auriscalpiaceae</taxon>
        <taxon>Artomyces</taxon>
    </lineage>
</organism>
<evidence type="ECO:0000313" key="2">
    <source>
        <dbReference type="Proteomes" id="UP000814140"/>
    </source>
</evidence>
<dbReference type="EMBL" id="MU277257">
    <property type="protein sequence ID" value="KAI0056840.1"/>
    <property type="molecule type" value="Genomic_DNA"/>
</dbReference>
<evidence type="ECO:0000313" key="1">
    <source>
        <dbReference type="EMBL" id="KAI0056840.1"/>
    </source>
</evidence>
<reference evidence="1" key="2">
    <citation type="journal article" date="2022" name="New Phytol.">
        <title>Evolutionary transition to the ectomycorrhizal habit in the genomes of a hyperdiverse lineage of mushroom-forming fungi.</title>
        <authorList>
            <person name="Looney B."/>
            <person name="Miyauchi S."/>
            <person name="Morin E."/>
            <person name="Drula E."/>
            <person name="Courty P.E."/>
            <person name="Kohler A."/>
            <person name="Kuo A."/>
            <person name="LaButti K."/>
            <person name="Pangilinan J."/>
            <person name="Lipzen A."/>
            <person name="Riley R."/>
            <person name="Andreopoulos W."/>
            <person name="He G."/>
            <person name="Johnson J."/>
            <person name="Nolan M."/>
            <person name="Tritt A."/>
            <person name="Barry K.W."/>
            <person name="Grigoriev I.V."/>
            <person name="Nagy L.G."/>
            <person name="Hibbett D."/>
            <person name="Henrissat B."/>
            <person name="Matheny P.B."/>
            <person name="Labbe J."/>
            <person name="Martin F.M."/>
        </authorList>
    </citation>
    <scope>NUCLEOTIDE SEQUENCE</scope>
    <source>
        <strain evidence="1">HHB10654</strain>
    </source>
</reference>
<name>A0ACB8SK85_9AGAM</name>
<reference evidence="1" key="1">
    <citation type="submission" date="2021-03" db="EMBL/GenBank/DDBJ databases">
        <authorList>
            <consortium name="DOE Joint Genome Institute"/>
            <person name="Ahrendt S."/>
            <person name="Looney B.P."/>
            <person name="Miyauchi S."/>
            <person name="Morin E."/>
            <person name="Drula E."/>
            <person name="Courty P.E."/>
            <person name="Chicoki N."/>
            <person name="Fauchery L."/>
            <person name="Kohler A."/>
            <person name="Kuo A."/>
            <person name="Labutti K."/>
            <person name="Pangilinan J."/>
            <person name="Lipzen A."/>
            <person name="Riley R."/>
            <person name="Andreopoulos W."/>
            <person name="He G."/>
            <person name="Johnson J."/>
            <person name="Barry K.W."/>
            <person name="Grigoriev I.V."/>
            <person name="Nagy L."/>
            <person name="Hibbett D."/>
            <person name="Henrissat B."/>
            <person name="Matheny P.B."/>
            <person name="Labbe J."/>
            <person name="Martin F."/>
        </authorList>
    </citation>
    <scope>NUCLEOTIDE SEQUENCE</scope>
    <source>
        <strain evidence="1">HHB10654</strain>
    </source>
</reference>
<keyword evidence="2" id="KW-1185">Reference proteome</keyword>